<accession>A0ABX0MQJ6</accession>
<feature type="region of interest" description="Disordered" evidence="3">
    <location>
        <begin position="17"/>
        <end position="41"/>
    </location>
</feature>
<comment type="caution">
    <text evidence="4">The sequence shown here is derived from an EMBL/GenBank/DDBJ whole genome shotgun (WGS) entry which is preliminary data.</text>
</comment>
<dbReference type="NCBIfam" id="TIGR03661">
    <property type="entry name" value="T1SS_VCA0849"/>
    <property type="match status" value="2"/>
</dbReference>
<evidence type="ECO:0000256" key="3">
    <source>
        <dbReference type="SAM" id="MobiDB-lite"/>
    </source>
</evidence>
<comment type="subcellular location">
    <subcellularLocation>
        <location evidence="1">Secreted</location>
    </subcellularLocation>
</comment>
<dbReference type="InterPro" id="IPR018511">
    <property type="entry name" value="Hemolysin-typ_Ca-bd_CS"/>
</dbReference>
<evidence type="ECO:0000313" key="5">
    <source>
        <dbReference type="Proteomes" id="UP000610594"/>
    </source>
</evidence>
<dbReference type="PROSITE" id="PS00330">
    <property type="entry name" value="HEMOLYSIN_CALCIUM"/>
    <property type="match status" value="5"/>
</dbReference>
<evidence type="ECO:0000256" key="1">
    <source>
        <dbReference type="ARBA" id="ARBA00004613"/>
    </source>
</evidence>
<dbReference type="Pfam" id="PF00353">
    <property type="entry name" value="HemolysinCabind"/>
    <property type="match status" value="5"/>
</dbReference>
<evidence type="ECO:0000256" key="2">
    <source>
        <dbReference type="ARBA" id="ARBA00022525"/>
    </source>
</evidence>
<keyword evidence="2" id="KW-0964">Secreted</keyword>
<evidence type="ECO:0000313" key="4">
    <source>
        <dbReference type="EMBL" id="NHZ65040.1"/>
    </source>
</evidence>
<protein>
    <submittedName>
        <fullName evidence="4">Type I secretion C-terminal target domain-containing protein</fullName>
    </submittedName>
</protein>
<dbReference type="InterPro" id="IPR050557">
    <property type="entry name" value="RTX_toxin/Mannuronan_C5-epim"/>
</dbReference>
<dbReference type="InterPro" id="IPR019960">
    <property type="entry name" value="T1SS_VCA0849"/>
</dbReference>
<sequence length="536" mass="54273">MIMTTFTFDTRMPGLTLTGTAGNDTLSGGEGDDLLSGGDGDDVLYAQEGNDTLDGGAGDDEILVMTGSDRAPRRTTVLGGAGNDTILIADHVTGSTVDVLGGSGIDTFYFLNHQHRESTVIRDFQVGVGGDQLKLDALFPLTANPFGSAGYLRLVQSGNDTLFQRDDDGAAGAATFHTLATLSGVLASSLQAANIASRYRPDGAEGGRYFLGSHRDDYLHGGAGADTLAGLGGDDGLNGDAGDDVLYGEEGNDRLHGDDGNDLVDGGGGADLVEGDAGNDTLNGGAGNDTLDGGSGDDLLAGGDGNDLLMDGQGSDTLFGGNGDDELVLIHGQGVLDGGAGNDTLDGGRGGAQLNGGSGNDYLKVRGQGDSGLFGGSGRDVFEITLTDQGRVVVGGGADDDTVIVHLGYAGSGSLTAIGGPGIDTYRLDRLPDMESVVVKDFSAGPGGDRIDLPESLARVMGAGDALRLGYVRLVQSGTSTLVQLDFDGEGGSNHVDSFMTLQNVQASALTVDNFINTSAALVQLVGVTPDQLPAV</sequence>
<dbReference type="EMBL" id="WHJF01000070">
    <property type="protein sequence ID" value="NHZ65040.1"/>
    <property type="molecule type" value="Genomic_DNA"/>
</dbReference>
<gene>
    <name evidence="4" type="ORF">F1735_22530</name>
</gene>
<dbReference type="PANTHER" id="PTHR38340">
    <property type="entry name" value="S-LAYER PROTEIN"/>
    <property type="match status" value="1"/>
</dbReference>
<name>A0ABX0MQJ6_9BURK</name>
<dbReference type="PRINTS" id="PR00313">
    <property type="entry name" value="CABNDNGRPT"/>
</dbReference>
<dbReference type="SUPFAM" id="SSF51120">
    <property type="entry name" value="beta-Roll"/>
    <property type="match status" value="3"/>
</dbReference>
<reference evidence="4 5" key="1">
    <citation type="submission" date="2019-10" db="EMBL/GenBank/DDBJ databases">
        <title>Taxonomy of Antarctic Massilia spp.: description of Massilia rubra sp. nov., Massilia aquatica sp. nov., Massilia mucilaginosa sp. nov., Massilia frigida sp. nov. isolated from streams, lakes and regoliths.</title>
        <authorList>
            <person name="Holochova P."/>
            <person name="Sedlacek I."/>
            <person name="Kralova S."/>
            <person name="Maslanova I."/>
            <person name="Busse H.-J."/>
            <person name="Stankova E."/>
            <person name="Vrbovska V."/>
            <person name="Kovarovic V."/>
            <person name="Bartak M."/>
            <person name="Svec P."/>
            <person name="Pantucek R."/>
        </authorList>
    </citation>
    <scope>NUCLEOTIDE SEQUENCE [LARGE SCALE GENOMIC DNA]</scope>
    <source>
        <strain evidence="4 5">CCM 8694</strain>
    </source>
</reference>
<keyword evidence="5" id="KW-1185">Reference proteome</keyword>
<dbReference type="PANTHER" id="PTHR38340:SF1">
    <property type="entry name" value="S-LAYER PROTEIN"/>
    <property type="match status" value="1"/>
</dbReference>
<dbReference type="InterPro" id="IPR011049">
    <property type="entry name" value="Serralysin-like_metalloprot_C"/>
</dbReference>
<feature type="region of interest" description="Disordered" evidence="3">
    <location>
        <begin position="241"/>
        <end position="307"/>
    </location>
</feature>
<feature type="compositionally biased region" description="Low complexity" evidence="3">
    <location>
        <begin position="288"/>
        <end position="307"/>
    </location>
</feature>
<dbReference type="Proteomes" id="UP000610594">
    <property type="component" value="Unassembled WGS sequence"/>
</dbReference>
<dbReference type="InterPro" id="IPR001343">
    <property type="entry name" value="Hemolysn_Ca-bd"/>
</dbReference>
<organism evidence="4 5">
    <name type="scientific">Massilia genomosp. 1</name>
    <dbReference type="NCBI Taxonomy" id="2609280"/>
    <lineage>
        <taxon>Bacteria</taxon>
        <taxon>Pseudomonadati</taxon>
        <taxon>Pseudomonadota</taxon>
        <taxon>Betaproteobacteria</taxon>
        <taxon>Burkholderiales</taxon>
        <taxon>Oxalobacteraceae</taxon>
        <taxon>Telluria group</taxon>
        <taxon>Massilia</taxon>
    </lineage>
</organism>
<dbReference type="Gene3D" id="2.150.10.10">
    <property type="entry name" value="Serralysin-like metalloprotease, C-terminal"/>
    <property type="match status" value="5"/>
</dbReference>
<proteinExistence type="predicted"/>